<dbReference type="STRING" id="3821.A0A151UCE0"/>
<keyword evidence="4" id="KW-1185">Reference proteome</keyword>
<feature type="domain" description="Disease resistance protein At4g27190-like leucine-rich repeats" evidence="2">
    <location>
        <begin position="39"/>
        <end position="138"/>
    </location>
</feature>
<sequence length="193" mass="22197">MFRSIESEDSSWLNTISEKLQELNVVRCLHLTTLVLTMSFSCLKKVSISNCPKLQYLFTSSAAKKLMMLEEIKVEECESLKEIVAKELDVISEVVKFERLNNIVLHSLPSLIWFSSGSDTLQLSSLITVHIRKCPNMKIFSKGVIYAESFQGIQMSSDPKQDLLFYKDLNTTIKGMLQRRVRTSFKLNNEKYK</sequence>
<dbReference type="EMBL" id="CM003603">
    <property type="protein sequence ID" value="KYP76990.1"/>
    <property type="molecule type" value="Genomic_DNA"/>
</dbReference>
<gene>
    <name evidence="3" type="ORF">KK1_021253</name>
</gene>
<evidence type="ECO:0000256" key="1">
    <source>
        <dbReference type="ARBA" id="ARBA00022821"/>
    </source>
</evidence>
<dbReference type="InterPro" id="IPR050905">
    <property type="entry name" value="Plant_NBS-LRR"/>
</dbReference>
<dbReference type="Pfam" id="PF23247">
    <property type="entry name" value="LRR_RPS2"/>
    <property type="match status" value="1"/>
</dbReference>
<reference evidence="3 4" key="1">
    <citation type="journal article" date="2012" name="Nat. Biotechnol.">
        <title>Draft genome sequence of pigeonpea (Cajanus cajan), an orphan legume crop of resource-poor farmers.</title>
        <authorList>
            <person name="Varshney R.K."/>
            <person name="Chen W."/>
            <person name="Li Y."/>
            <person name="Bharti A.K."/>
            <person name="Saxena R.K."/>
            <person name="Schlueter J.A."/>
            <person name="Donoghue M.T."/>
            <person name="Azam S."/>
            <person name="Fan G."/>
            <person name="Whaley A.M."/>
            <person name="Farmer A.D."/>
            <person name="Sheridan J."/>
            <person name="Iwata A."/>
            <person name="Tuteja R."/>
            <person name="Penmetsa R.V."/>
            <person name="Wu W."/>
            <person name="Upadhyaya H.D."/>
            <person name="Yang S.P."/>
            <person name="Shah T."/>
            <person name="Saxena K.B."/>
            <person name="Michael T."/>
            <person name="McCombie W.R."/>
            <person name="Yang B."/>
            <person name="Zhang G."/>
            <person name="Yang H."/>
            <person name="Wang J."/>
            <person name="Spillane C."/>
            <person name="Cook D.R."/>
            <person name="May G.D."/>
            <person name="Xu X."/>
            <person name="Jackson S.A."/>
        </authorList>
    </citation>
    <scope>NUCLEOTIDE SEQUENCE [LARGE SCALE GENOMIC DNA]</scope>
    <source>
        <strain evidence="4">cv. Asha</strain>
    </source>
</reference>
<dbReference type="SUPFAM" id="SSF52047">
    <property type="entry name" value="RNI-like"/>
    <property type="match status" value="1"/>
</dbReference>
<dbReference type="InterPro" id="IPR057135">
    <property type="entry name" value="At4g27190-like_LRR"/>
</dbReference>
<evidence type="ECO:0000313" key="3">
    <source>
        <dbReference type="EMBL" id="KYP76990.1"/>
    </source>
</evidence>
<evidence type="ECO:0000313" key="4">
    <source>
        <dbReference type="Proteomes" id="UP000075243"/>
    </source>
</evidence>
<organism evidence="3 4">
    <name type="scientific">Cajanus cajan</name>
    <name type="common">Pigeon pea</name>
    <name type="synonym">Cajanus indicus</name>
    <dbReference type="NCBI Taxonomy" id="3821"/>
    <lineage>
        <taxon>Eukaryota</taxon>
        <taxon>Viridiplantae</taxon>
        <taxon>Streptophyta</taxon>
        <taxon>Embryophyta</taxon>
        <taxon>Tracheophyta</taxon>
        <taxon>Spermatophyta</taxon>
        <taxon>Magnoliopsida</taxon>
        <taxon>eudicotyledons</taxon>
        <taxon>Gunneridae</taxon>
        <taxon>Pentapetalae</taxon>
        <taxon>rosids</taxon>
        <taxon>fabids</taxon>
        <taxon>Fabales</taxon>
        <taxon>Fabaceae</taxon>
        <taxon>Papilionoideae</taxon>
        <taxon>50 kb inversion clade</taxon>
        <taxon>NPAAA clade</taxon>
        <taxon>indigoferoid/millettioid clade</taxon>
        <taxon>Phaseoleae</taxon>
        <taxon>Cajanus</taxon>
    </lineage>
</organism>
<dbReference type="AlphaFoldDB" id="A0A151UCE0"/>
<dbReference type="Proteomes" id="UP000075243">
    <property type="component" value="Chromosome 1"/>
</dbReference>
<name>A0A151UCE0_CAJCA</name>
<dbReference type="Gramene" id="C.cajan_20638.t">
    <property type="protein sequence ID" value="C.cajan_20638.t.cds1"/>
    <property type="gene ID" value="C.cajan_20638"/>
</dbReference>
<evidence type="ECO:0000259" key="2">
    <source>
        <dbReference type="Pfam" id="PF23247"/>
    </source>
</evidence>
<accession>A0A151UCE0</accession>
<dbReference type="PANTHER" id="PTHR33463">
    <property type="entry name" value="NB-ARC DOMAIN-CONTAINING PROTEIN-RELATED"/>
    <property type="match status" value="1"/>
</dbReference>
<dbReference type="InterPro" id="IPR032675">
    <property type="entry name" value="LRR_dom_sf"/>
</dbReference>
<keyword evidence="1" id="KW-0611">Plant defense</keyword>
<dbReference type="PANTHER" id="PTHR33463:SF187">
    <property type="entry name" value="AND NB-ARC DOMAIN DISEASE RESISTANCE PROTEIN, PUTATIVE-RELATED"/>
    <property type="match status" value="1"/>
</dbReference>
<dbReference type="Gene3D" id="3.80.10.10">
    <property type="entry name" value="Ribonuclease Inhibitor"/>
    <property type="match status" value="1"/>
</dbReference>
<proteinExistence type="predicted"/>
<protein>
    <recommendedName>
        <fullName evidence="2">Disease resistance protein At4g27190-like leucine-rich repeats domain-containing protein</fullName>
    </recommendedName>
</protein>